<sequence length="124" mass="14291">MPIVAIWRLVYHARPEMERFRMKKIIVSNFVEKNWGLEFRLEVGEQDAISVSSLDLESDPAVMIGRLIEYIELEIHNQDLIFLTETSVILGGFNCKKEYGLDELQDLSCAETFIESLHDLLCGL</sequence>
<dbReference type="AlphaFoldDB" id="A0A066RTH7"/>
<keyword evidence="2" id="KW-1185">Reference proteome</keyword>
<evidence type="ECO:0000313" key="2">
    <source>
        <dbReference type="Proteomes" id="UP000027192"/>
    </source>
</evidence>
<dbReference type="EMBL" id="JMIB01000027">
    <property type="protein sequence ID" value="KDM91012.1"/>
    <property type="molecule type" value="Genomic_DNA"/>
</dbReference>
<dbReference type="STRING" id="1654360.EA58_14775"/>
<reference evidence="1 2" key="1">
    <citation type="submission" date="2014-04" db="EMBL/GenBank/DDBJ databases">
        <title>Draft genome sequence of Photobacterium halotolerans S2753: a solonamide, ngercheumicin and holomycin producer.</title>
        <authorList>
            <person name="Machado H.R."/>
            <person name="Gram L."/>
        </authorList>
    </citation>
    <scope>NUCLEOTIDE SEQUENCE [LARGE SCALE GENOMIC DNA]</scope>
    <source>
        <strain evidence="1 2">S2753</strain>
    </source>
</reference>
<evidence type="ECO:0000313" key="1">
    <source>
        <dbReference type="EMBL" id="KDM91012.1"/>
    </source>
</evidence>
<organism evidence="1 2">
    <name type="scientific">Photobacterium galatheae</name>
    <dbReference type="NCBI Taxonomy" id="1654360"/>
    <lineage>
        <taxon>Bacteria</taxon>
        <taxon>Pseudomonadati</taxon>
        <taxon>Pseudomonadota</taxon>
        <taxon>Gammaproteobacteria</taxon>
        <taxon>Vibrionales</taxon>
        <taxon>Vibrionaceae</taxon>
        <taxon>Photobacterium</taxon>
    </lineage>
</organism>
<proteinExistence type="predicted"/>
<protein>
    <submittedName>
        <fullName evidence="1">Uncharacterized protein</fullName>
    </submittedName>
</protein>
<dbReference type="Proteomes" id="UP000027192">
    <property type="component" value="Unassembled WGS sequence"/>
</dbReference>
<comment type="caution">
    <text evidence="1">The sequence shown here is derived from an EMBL/GenBank/DDBJ whole genome shotgun (WGS) entry which is preliminary data.</text>
</comment>
<name>A0A066RTH7_9GAMM</name>
<accession>A0A066RTH7</accession>
<gene>
    <name evidence="1" type="ORF">EA58_14775</name>
</gene>